<dbReference type="SUPFAM" id="SSF52540">
    <property type="entry name" value="P-loop containing nucleoside triphosphate hydrolases"/>
    <property type="match status" value="1"/>
</dbReference>
<dbReference type="GO" id="GO:0003677">
    <property type="term" value="F:DNA binding"/>
    <property type="evidence" value="ECO:0007669"/>
    <property type="project" value="InterPro"/>
</dbReference>
<dbReference type="InterPro" id="IPR016032">
    <property type="entry name" value="Sig_transdc_resp-reg_C-effctor"/>
</dbReference>
<feature type="domain" description="Bacterial transcriptional activator" evidence="3">
    <location>
        <begin position="102"/>
        <end position="246"/>
    </location>
</feature>
<reference evidence="4" key="1">
    <citation type="submission" date="2021-01" db="EMBL/GenBank/DDBJ databases">
        <title>Modified the classification status of verrucomicrobia.</title>
        <authorList>
            <person name="Feng X."/>
        </authorList>
    </citation>
    <scope>NUCLEOTIDE SEQUENCE</scope>
    <source>
        <strain evidence="4">KCTC 13126</strain>
    </source>
</reference>
<protein>
    <submittedName>
        <fullName evidence="4">AAA family ATPase</fullName>
    </submittedName>
</protein>
<evidence type="ECO:0000313" key="5">
    <source>
        <dbReference type="Proteomes" id="UP000617628"/>
    </source>
</evidence>
<dbReference type="InterPro" id="IPR019734">
    <property type="entry name" value="TPR_rpt"/>
</dbReference>
<dbReference type="InterPro" id="IPR027417">
    <property type="entry name" value="P-loop_NTPase"/>
</dbReference>
<dbReference type="Gene3D" id="1.10.10.10">
    <property type="entry name" value="Winged helix-like DNA-binding domain superfamily/Winged helix DNA-binding domain"/>
    <property type="match status" value="1"/>
</dbReference>
<dbReference type="EMBL" id="JAENIL010000061">
    <property type="protein sequence ID" value="MBK1879869.1"/>
    <property type="molecule type" value="Genomic_DNA"/>
</dbReference>
<dbReference type="SMART" id="SM00028">
    <property type="entry name" value="TPR"/>
    <property type="match status" value="3"/>
</dbReference>
<dbReference type="Proteomes" id="UP000617628">
    <property type="component" value="Unassembled WGS sequence"/>
</dbReference>
<keyword evidence="1" id="KW-0547">Nucleotide-binding</keyword>
<organism evidence="4 5">
    <name type="scientific">Pelagicoccus mobilis</name>
    <dbReference type="NCBI Taxonomy" id="415221"/>
    <lineage>
        <taxon>Bacteria</taxon>
        <taxon>Pseudomonadati</taxon>
        <taxon>Verrucomicrobiota</taxon>
        <taxon>Opitutia</taxon>
        <taxon>Puniceicoccales</taxon>
        <taxon>Pelagicoccaceae</taxon>
        <taxon>Pelagicoccus</taxon>
    </lineage>
</organism>
<dbReference type="GO" id="GO:0005524">
    <property type="term" value="F:ATP binding"/>
    <property type="evidence" value="ECO:0007669"/>
    <property type="project" value="UniProtKB-KW"/>
</dbReference>
<evidence type="ECO:0000259" key="3">
    <source>
        <dbReference type="SMART" id="SM01043"/>
    </source>
</evidence>
<evidence type="ECO:0000256" key="2">
    <source>
        <dbReference type="ARBA" id="ARBA00022840"/>
    </source>
</evidence>
<dbReference type="Gene3D" id="1.25.40.10">
    <property type="entry name" value="Tetratricopeptide repeat domain"/>
    <property type="match status" value="2"/>
</dbReference>
<dbReference type="RefSeq" id="WP_200358182.1">
    <property type="nucleotide sequence ID" value="NZ_JAENIL010000061.1"/>
</dbReference>
<dbReference type="PANTHER" id="PTHR16305">
    <property type="entry name" value="TESTICULAR SOLUBLE ADENYLYL CYCLASE"/>
    <property type="match status" value="1"/>
</dbReference>
<dbReference type="PANTHER" id="PTHR16305:SF28">
    <property type="entry name" value="GUANYLATE CYCLASE DOMAIN-CONTAINING PROTEIN"/>
    <property type="match status" value="1"/>
</dbReference>
<comment type="caution">
    <text evidence="4">The sequence shown here is derived from an EMBL/GenBank/DDBJ whole genome shotgun (WGS) entry which is preliminary data.</text>
</comment>
<dbReference type="Gene3D" id="3.40.50.300">
    <property type="entry name" value="P-loop containing nucleotide triphosphate hydrolases"/>
    <property type="match status" value="1"/>
</dbReference>
<proteinExistence type="predicted"/>
<dbReference type="SMART" id="SM01043">
    <property type="entry name" value="BTAD"/>
    <property type="match status" value="1"/>
</dbReference>
<dbReference type="InterPro" id="IPR005158">
    <property type="entry name" value="BTAD"/>
</dbReference>
<evidence type="ECO:0000256" key="1">
    <source>
        <dbReference type="ARBA" id="ARBA00022741"/>
    </source>
</evidence>
<dbReference type="AlphaFoldDB" id="A0A934S2G7"/>
<dbReference type="InterPro" id="IPR041664">
    <property type="entry name" value="AAA_16"/>
</dbReference>
<keyword evidence="2" id="KW-0067">ATP-binding</keyword>
<dbReference type="SUPFAM" id="SSF46894">
    <property type="entry name" value="C-terminal effector domain of the bipartite response regulators"/>
    <property type="match status" value="1"/>
</dbReference>
<dbReference type="GO" id="GO:0005737">
    <property type="term" value="C:cytoplasm"/>
    <property type="evidence" value="ECO:0007669"/>
    <property type="project" value="TreeGrafter"/>
</dbReference>
<dbReference type="InterPro" id="IPR036388">
    <property type="entry name" value="WH-like_DNA-bd_sf"/>
</dbReference>
<name>A0A934S2G7_9BACT</name>
<dbReference type="Pfam" id="PF03704">
    <property type="entry name" value="BTAD"/>
    <property type="match status" value="1"/>
</dbReference>
<dbReference type="Pfam" id="PF13191">
    <property type="entry name" value="AAA_16"/>
    <property type="match status" value="1"/>
</dbReference>
<sequence>MPRQLTVRLLGEFSLLLDGSPYTAIDTIRLRGLLAYLLVKRGTALQRSRLAFEFWPDSTEKQAKTNLRHLLHELRKKLPDADSFIEANAKTIEWRTDGDVDLDVDVFEGAMTAALLACKRGDAAMTTIQFEKAVAAYGGDFLAGHYEAWADELREELRRKYIQSLEGAVSCHESKRNYVEALSFCQTLRQVEPTREKTYCSLMRLYSLSGDRAKALQSYRDCEMALRRELDVSPSERTEALHRKLMRDEPLETKRKSSTNVANEPELPLQGRLAEWETLKQAWAEAESGRAHLIVLVGEAGIGKSRLAEELFVELAREGVATCKTRSYSAEGRLAYAPVCQWMRSSVLKPSLSEVEPVWLTEIARVMPEIRSEFPDLPESSAEQGNWQRHLLFEALSRVILAKDEPLMLLLDDMQWTDQESLEWLRYLLRFAPRGRFLITGTIREEELAQDHPLRHLMLELRRDGQLSEILLGPLSREEASDIAAGVAGRELSAREASQLYEATEGNPLFVVESVRAGLRGEKGASLDSYEGLDLVTVPPKVHAVFATRLAQLSGEALEFSRIAAVFGRAFTIEMLLDVSGAEEEETIRLLDELWEKRIIREQEAGLYDFTHDKLREVTYEQISTPKRRMLHRKSSDVLEKFFADDLNSVSAQLASHYEEAGQVSKAIVAYQNAGRLAKELNASREAIRLFEKALALLKTLPSSRERLELELDLNMDLGTCQVSEYGYHAPGVQHIYERSQELCSQLDRSTTPPVLRALALYNLTTGRLHKTLELGELLGTIYDETNDNVLLVESEYVLGVANFWLGNFAEAADRLQNSIDCYDPDDLHAHLTLYAQDPKAICVCRLGWCRYVQGREAEAIELVKRSVEIGSELKHPHTEGYVLYFSAQVLVEAGEYDLATEFIERFDDLKTDHQLGFWAVRSEMLKGYMGVVRYRDPVAMELFETNFRRCVDLKPTISLSLFLVYYAEACVLMSLPKRGLEVLEQYRSAAAESDETFYNAELARKKGELLELCGEAAEESEALYREALDLARAQGGTVFERKAADSLRRLRDKQGNRSTAVER</sequence>
<accession>A0A934S2G7</accession>
<keyword evidence="5" id="KW-1185">Reference proteome</keyword>
<gene>
    <name evidence="4" type="ORF">JIN87_23495</name>
</gene>
<dbReference type="GO" id="GO:0004016">
    <property type="term" value="F:adenylate cyclase activity"/>
    <property type="evidence" value="ECO:0007669"/>
    <property type="project" value="TreeGrafter"/>
</dbReference>
<evidence type="ECO:0000313" key="4">
    <source>
        <dbReference type="EMBL" id="MBK1879869.1"/>
    </source>
</evidence>
<dbReference type="GO" id="GO:0006355">
    <property type="term" value="P:regulation of DNA-templated transcription"/>
    <property type="evidence" value="ECO:0007669"/>
    <property type="project" value="InterPro"/>
</dbReference>
<dbReference type="InterPro" id="IPR011990">
    <property type="entry name" value="TPR-like_helical_dom_sf"/>
</dbReference>
<dbReference type="SUPFAM" id="SSF48452">
    <property type="entry name" value="TPR-like"/>
    <property type="match status" value="3"/>
</dbReference>